<reference evidence="3" key="1">
    <citation type="journal article" date="2019" name="Int. J. Syst. Evol. Microbiol.">
        <title>The Global Catalogue of Microorganisms (GCM) 10K type strain sequencing project: providing services to taxonomists for standard genome sequencing and annotation.</title>
        <authorList>
            <consortium name="The Broad Institute Genomics Platform"/>
            <consortium name="The Broad Institute Genome Sequencing Center for Infectious Disease"/>
            <person name="Wu L."/>
            <person name="Ma J."/>
        </authorList>
    </citation>
    <scope>NUCLEOTIDE SEQUENCE [LARGE SCALE GENOMIC DNA]</scope>
    <source>
        <strain evidence="3">CGMCC 1.12477</strain>
    </source>
</reference>
<feature type="chain" id="PRO_5046951569" evidence="1">
    <location>
        <begin position="25"/>
        <end position="54"/>
    </location>
</feature>
<dbReference type="EMBL" id="JBHUDD010000058">
    <property type="protein sequence ID" value="MFD1510043.1"/>
    <property type="molecule type" value="Genomic_DNA"/>
</dbReference>
<comment type="caution">
    <text evidence="2">The sequence shown here is derived from an EMBL/GenBank/DDBJ whole genome shotgun (WGS) entry which is preliminary data.</text>
</comment>
<organism evidence="2 3">
    <name type="scientific">Lacimonas salitolerans</name>
    <dbReference type="NCBI Taxonomy" id="1323750"/>
    <lineage>
        <taxon>Bacteria</taxon>
        <taxon>Pseudomonadati</taxon>
        <taxon>Pseudomonadota</taxon>
        <taxon>Alphaproteobacteria</taxon>
        <taxon>Rhodobacterales</taxon>
        <taxon>Paracoccaceae</taxon>
        <taxon>Lacimonas</taxon>
    </lineage>
</organism>
<proteinExistence type="predicted"/>
<accession>A0ABW4EJ83</accession>
<gene>
    <name evidence="2" type="ORF">ACFTOW_11590</name>
</gene>
<sequence length="54" mass="5723">MAKPVFTALTAACLSALFVTTSHAESASVIVFDASGSMWTQLEDGQSRIKFPAM</sequence>
<keyword evidence="1" id="KW-0732">Signal</keyword>
<dbReference type="Proteomes" id="UP001597186">
    <property type="component" value="Unassembled WGS sequence"/>
</dbReference>
<evidence type="ECO:0000313" key="3">
    <source>
        <dbReference type="Proteomes" id="UP001597186"/>
    </source>
</evidence>
<evidence type="ECO:0000313" key="2">
    <source>
        <dbReference type="EMBL" id="MFD1510043.1"/>
    </source>
</evidence>
<keyword evidence="3" id="KW-1185">Reference proteome</keyword>
<protein>
    <submittedName>
        <fullName evidence="2">Uncharacterized protein</fullName>
    </submittedName>
</protein>
<feature type="signal peptide" evidence="1">
    <location>
        <begin position="1"/>
        <end position="24"/>
    </location>
</feature>
<evidence type="ECO:0000256" key="1">
    <source>
        <dbReference type="SAM" id="SignalP"/>
    </source>
</evidence>
<dbReference type="RefSeq" id="WP_379915810.1">
    <property type="nucleotide sequence ID" value="NZ_JBHUDD010000058.1"/>
</dbReference>
<name>A0ABW4EJ83_9RHOB</name>